<dbReference type="InterPro" id="IPR036291">
    <property type="entry name" value="NAD(P)-bd_dom_sf"/>
</dbReference>
<evidence type="ECO:0000313" key="1">
    <source>
        <dbReference type="EMBL" id="KKQ89820.1"/>
    </source>
</evidence>
<dbReference type="EMBL" id="LBVP01000007">
    <property type="protein sequence ID" value="KKQ89820.1"/>
    <property type="molecule type" value="Genomic_DNA"/>
</dbReference>
<protein>
    <submittedName>
        <fullName evidence="1">UDP-glucose/GDP-mannose dehydrogenase dimerization</fullName>
    </submittedName>
</protein>
<evidence type="ECO:0000313" key="2">
    <source>
        <dbReference type="Proteomes" id="UP000034893"/>
    </source>
</evidence>
<dbReference type="SUPFAM" id="SSF48179">
    <property type="entry name" value="6-phosphogluconate dehydrogenase C-terminal domain-like"/>
    <property type="match status" value="1"/>
</dbReference>
<dbReference type="AlphaFoldDB" id="A0A0G0LPC4"/>
<dbReference type="Proteomes" id="UP000034893">
    <property type="component" value="Unassembled WGS sequence"/>
</dbReference>
<reference evidence="1 2" key="1">
    <citation type="journal article" date="2015" name="Nature">
        <title>rRNA introns, odd ribosomes, and small enigmatic genomes across a large radiation of phyla.</title>
        <authorList>
            <person name="Brown C.T."/>
            <person name="Hug L.A."/>
            <person name="Thomas B.C."/>
            <person name="Sharon I."/>
            <person name="Castelle C.J."/>
            <person name="Singh A."/>
            <person name="Wilkins M.J."/>
            <person name="Williams K.H."/>
            <person name="Banfield J.F."/>
        </authorList>
    </citation>
    <scope>NUCLEOTIDE SEQUENCE [LARGE SCALE GENOMIC DNA]</scope>
</reference>
<dbReference type="InterPro" id="IPR008927">
    <property type="entry name" value="6-PGluconate_DH-like_C_sf"/>
</dbReference>
<sequence length="254" mass="28645">MTKYTIGVLGIGEVGKAISQIFSSQFKVLKKDSNFDQLKNTKIDVLHVCIPYTNSFINSVISQVEKNRPNLIIIHATVIPTTTQKIYQKTQIPTVHSPIMGKHPNLRRDIMRFVKFIGPTSPKSLKLAKVHLSSVGIKTIALHDSIESELGKLLDSTYYAWNIIFNKVVAEICSRQKVDFNNVYTKFNKIYNLGYAKTNPFVLRPILKYVKGTIGGHCIIPNTKLLNQFMPTILTEVILKINKSQEQNTVKGKA</sequence>
<name>A0A0G0LPC4_9BACT</name>
<comment type="caution">
    <text evidence="1">The sequence shown here is derived from an EMBL/GenBank/DDBJ whole genome shotgun (WGS) entry which is preliminary data.</text>
</comment>
<proteinExistence type="predicted"/>
<accession>A0A0G0LPC4</accession>
<dbReference type="SUPFAM" id="SSF51735">
    <property type="entry name" value="NAD(P)-binding Rossmann-fold domains"/>
    <property type="match status" value="1"/>
</dbReference>
<gene>
    <name evidence="1" type="ORF">UT12_C0007G0017</name>
</gene>
<organism evidence="1 2">
    <name type="scientific">Candidatus Curtissbacteria bacterium GW2011_GWC2_38_9</name>
    <dbReference type="NCBI Taxonomy" id="1618414"/>
    <lineage>
        <taxon>Bacteria</taxon>
        <taxon>Candidatus Curtissiibacteriota</taxon>
    </lineage>
</organism>